<proteinExistence type="predicted"/>
<accession>A0ABT5FAB3</accession>
<keyword evidence="2" id="KW-1185">Reference proteome</keyword>
<comment type="caution">
    <text evidence="1">The sequence shown here is derived from an EMBL/GenBank/DDBJ whole genome shotgun (WGS) entry which is preliminary data.</text>
</comment>
<protein>
    <recommendedName>
        <fullName evidence="3">Solute-binding protein family 3/N-terminal domain-containing protein</fullName>
    </recommendedName>
</protein>
<sequence length="246" mass="28633">MLKILLAFLALTLPFQCDSRNFVIGVEDIAYYPLFDFQKDGDSYTKALFTEFGKQSGHTFTYLPLPIKRFNKWLIEDNIDFKYPDNERWNPSGQQVDSFIYSDSTIRLVAGTLTAVDRNLTEKDVKVLGTLLGFYPTQWIEQIKSKQVQLYENSSTLMLLQQVLRGQVDGIDLEPSVVQYHLKKLGKPGALVVNKNLTYEVYDFYLSTIKHQDIIVEFNQFLKDNQPLLAELRRKFEIVDHRPYLK</sequence>
<reference evidence="1 2" key="1">
    <citation type="submission" date="2023-01" db="EMBL/GenBank/DDBJ databases">
        <title>Psychrosphaera sp. nov., isolated from marine algae.</title>
        <authorList>
            <person name="Bayburt H."/>
            <person name="Choi B.J."/>
            <person name="Kim J.M."/>
            <person name="Choi D.G."/>
            <person name="Jeon C.O."/>
        </authorList>
    </citation>
    <scope>NUCLEOTIDE SEQUENCE [LARGE SCALE GENOMIC DNA]</scope>
    <source>
        <strain evidence="1 2">G1-22</strain>
    </source>
</reference>
<dbReference type="SUPFAM" id="SSF53850">
    <property type="entry name" value="Periplasmic binding protein-like II"/>
    <property type="match status" value="1"/>
</dbReference>
<gene>
    <name evidence="1" type="ORF">PN838_03580</name>
</gene>
<dbReference type="Proteomes" id="UP001528411">
    <property type="component" value="Unassembled WGS sequence"/>
</dbReference>
<dbReference type="RefSeq" id="WP_272179788.1">
    <property type="nucleotide sequence ID" value="NZ_JAQOMS010000002.1"/>
</dbReference>
<evidence type="ECO:0000313" key="2">
    <source>
        <dbReference type="Proteomes" id="UP001528411"/>
    </source>
</evidence>
<dbReference type="EMBL" id="JAQOMS010000002">
    <property type="protein sequence ID" value="MDC2888064.1"/>
    <property type="molecule type" value="Genomic_DNA"/>
</dbReference>
<evidence type="ECO:0008006" key="3">
    <source>
        <dbReference type="Google" id="ProtNLM"/>
    </source>
</evidence>
<dbReference type="Gene3D" id="3.40.190.10">
    <property type="entry name" value="Periplasmic binding protein-like II"/>
    <property type="match status" value="2"/>
</dbReference>
<organism evidence="1 2">
    <name type="scientific">Psychrosphaera algicola</name>
    <dbReference type="NCBI Taxonomy" id="3023714"/>
    <lineage>
        <taxon>Bacteria</taxon>
        <taxon>Pseudomonadati</taxon>
        <taxon>Pseudomonadota</taxon>
        <taxon>Gammaproteobacteria</taxon>
        <taxon>Alteromonadales</taxon>
        <taxon>Pseudoalteromonadaceae</taxon>
        <taxon>Psychrosphaera</taxon>
    </lineage>
</organism>
<evidence type="ECO:0000313" key="1">
    <source>
        <dbReference type="EMBL" id="MDC2888064.1"/>
    </source>
</evidence>
<name>A0ABT5FAB3_9GAMM</name>